<dbReference type="EMBL" id="JAXOVC010000005">
    <property type="protein sequence ID" value="KAK4501013.1"/>
    <property type="molecule type" value="Genomic_DNA"/>
</dbReference>
<dbReference type="CDD" id="cd00067">
    <property type="entry name" value="GAL4"/>
    <property type="match status" value="1"/>
</dbReference>
<proteinExistence type="predicted"/>
<dbReference type="SUPFAM" id="SSF57701">
    <property type="entry name" value="Zn2/Cys6 DNA-binding domain"/>
    <property type="match status" value="1"/>
</dbReference>
<dbReference type="InterPro" id="IPR036864">
    <property type="entry name" value="Zn2-C6_fun-type_DNA-bd_sf"/>
</dbReference>
<feature type="region of interest" description="Disordered" evidence="2">
    <location>
        <begin position="61"/>
        <end position="90"/>
    </location>
</feature>
<feature type="compositionally biased region" description="Basic and acidic residues" evidence="2">
    <location>
        <begin position="64"/>
        <end position="78"/>
    </location>
</feature>
<comment type="caution">
    <text evidence="4">The sequence shown here is derived from an EMBL/GenBank/DDBJ whole genome shotgun (WGS) entry which is preliminary data.</text>
</comment>
<dbReference type="PROSITE" id="PS50048">
    <property type="entry name" value="ZN2_CY6_FUNGAL_2"/>
    <property type="match status" value="1"/>
</dbReference>
<dbReference type="Pfam" id="PF00172">
    <property type="entry name" value="Zn_clus"/>
    <property type="match status" value="1"/>
</dbReference>
<reference evidence="4 5" key="1">
    <citation type="journal article" date="2023" name="G3 (Bethesda)">
        <title>A chromosome-level genome assembly of Zasmidium syzygii isolated from banana leaves.</title>
        <authorList>
            <person name="van Westerhoven A.C."/>
            <person name="Mehrabi R."/>
            <person name="Talebi R."/>
            <person name="Steentjes M.B.F."/>
            <person name="Corcolon B."/>
            <person name="Chong P.A."/>
            <person name="Kema G.H.J."/>
            <person name="Seidl M.F."/>
        </authorList>
    </citation>
    <scope>NUCLEOTIDE SEQUENCE [LARGE SCALE GENOMIC DNA]</scope>
    <source>
        <strain evidence="4 5">P124</strain>
    </source>
</reference>
<dbReference type="InterPro" id="IPR053178">
    <property type="entry name" value="Osmoadaptation_assoc"/>
</dbReference>
<dbReference type="SMART" id="SM00066">
    <property type="entry name" value="GAL4"/>
    <property type="match status" value="1"/>
</dbReference>
<feature type="compositionally biased region" description="Low complexity" evidence="2">
    <location>
        <begin position="81"/>
        <end position="90"/>
    </location>
</feature>
<dbReference type="PANTHER" id="PTHR38111">
    <property type="entry name" value="ZN(2)-C6 FUNGAL-TYPE DOMAIN-CONTAINING PROTEIN-RELATED"/>
    <property type="match status" value="1"/>
</dbReference>
<sequence length="542" mass="61810">MPLRSNGCYKCRARKIRCDLTRPGCQRCATHGVKCPGYRTENPGDIEFRDQTGLVWQRAGHNANSKEGHTSKERDRGNDPSPWSSSSEDSLTSVHQYQLGKLQSPAANRTQLYSTFMDTYVPHNFLPEEQVFKESHFGWLGIVAAISDPKPALKHALDAISLVQIGSALNNEQLLRKSVESYTMGLRSLSQSLHDPKNVYADEIMAASSVLCQCEIYNEIKQHGQGWVGHLQGLQRIITARGTSALNSQLARMLFYQSTRTSLASSLISRKRSYYSAPKWLAAQVKVDLHEDYSDSYRSGQQIPGLLERCDNLDVESSLDDIDDLLLDCEALLSSMRAEVAMLSSCTVKNGKACFTLVDITTYTTFTTLVHDRTLDRAYWFSSYLNCYLYSQYWLRMFLLRGCMQQSHSLRQQVVPDWTPERDVAVSETELLGYVMNLCRCIPYMVEPSNNTIGTICSFFPIHIATQYFREHGHRQWCEWSRCVRMAVFSKGLSIPVNYDDEPGFDQNLQRDQEFEQSFNWIDETSTRMPYGPFRYTSAKVP</sequence>
<dbReference type="Gene3D" id="4.10.240.10">
    <property type="entry name" value="Zn(2)-C6 fungal-type DNA-binding domain"/>
    <property type="match status" value="1"/>
</dbReference>
<evidence type="ECO:0000259" key="3">
    <source>
        <dbReference type="PROSITE" id="PS50048"/>
    </source>
</evidence>
<gene>
    <name evidence="4" type="ORF">PRZ48_006819</name>
</gene>
<keyword evidence="1" id="KW-0539">Nucleus</keyword>
<dbReference type="Pfam" id="PF11951">
    <property type="entry name" value="Fungal_trans_2"/>
    <property type="match status" value="1"/>
</dbReference>
<protein>
    <recommendedName>
        <fullName evidence="3">Zn(2)-C6 fungal-type domain-containing protein</fullName>
    </recommendedName>
</protein>
<name>A0ABR0EIR0_ZASCE</name>
<evidence type="ECO:0000256" key="1">
    <source>
        <dbReference type="ARBA" id="ARBA00023242"/>
    </source>
</evidence>
<dbReference type="Proteomes" id="UP001305779">
    <property type="component" value="Unassembled WGS sequence"/>
</dbReference>
<accession>A0ABR0EIR0</accession>
<dbReference type="PROSITE" id="PS00463">
    <property type="entry name" value="ZN2_CY6_FUNGAL_1"/>
    <property type="match status" value="1"/>
</dbReference>
<dbReference type="InterPro" id="IPR021858">
    <property type="entry name" value="Fun_TF"/>
</dbReference>
<evidence type="ECO:0000313" key="5">
    <source>
        <dbReference type="Proteomes" id="UP001305779"/>
    </source>
</evidence>
<feature type="domain" description="Zn(2)-C6 fungal-type" evidence="3">
    <location>
        <begin position="7"/>
        <end position="35"/>
    </location>
</feature>
<dbReference type="InterPro" id="IPR001138">
    <property type="entry name" value="Zn2Cys6_DnaBD"/>
</dbReference>
<evidence type="ECO:0000313" key="4">
    <source>
        <dbReference type="EMBL" id="KAK4501013.1"/>
    </source>
</evidence>
<keyword evidence="5" id="KW-1185">Reference proteome</keyword>
<evidence type="ECO:0000256" key="2">
    <source>
        <dbReference type="SAM" id="MobiDB-lite"/>
    </source>
</evidence>
<organism evidence="4 5">
    <name type="scientific">Zasmidium cellare</name>
    <name type="common">Wine cellar mold</name>
    <name type="synonym">Racodium cellare</name>
    <dbReference type="NCBI Taxonomy" id="395010"/>
    <lineage>
        <taxon>Eukaryota</taxon>
        <taxon>Fungi</taxon>
        <taxon>Dikarya</taxon>
        <taxon>Ascomycota</taxon>
        <taxon>Pezizomycotina</taxon>
        <taxon>Dothideomycetes</taxon>
        <taxon>Dothideomycetidae</taxon>
        <taxon>Mycosphaerellales</taxon>
        <taxon>Mycosphaerellaceae</taxon>
        <taxon>Zasmidium</taxon>
    </lineage>
</organism>